<dbReference type="Pfam" id="PF00109">
    <property type="entry name" value="ketoacyl-synt"/>
    <property type="match status" value="1"/>
</dbReference>
<dbReference type="Gene3D" id="3.40.47.10">
    <property type="match status" value="1"/>
</dbReference>
<dbReference type="InterPro" id="IPR000794">
    <property type="entry name" value="Beta-ketoacyl_synthase"/>
</dbReference>
<dbReference type="GO" id="GO:0004315">
    <property type="term" value="F:3-oxoacyl-[acyl-carrier-protein] synthase activity"/>
    <property type="evidence" value="ECO:0007669"/>
    <property type="project" value="TreeGrafter"/>
</dbReference>
<gene>
    <name evidence="4" type="ORF">CK936_02520</name>
</gene>
<reference evidence="4 5" key="1">
    <citation type="submission" date="2017-08" db="EMBL/GenBank/DDBJ databases">
        <title>Genome sequence of Streptomyces albireticuli NRRL B-1670.</title>
        <authorList>
            <person name="Graham D.E."/>
            <person name="Mahan K.M."/>
            <person name="Klingeman D.M."/>
            <person name="Hettich R.L."/>
            <person name="Parry R.J."/>
            <person name="Spain J.C."/>
        </authorList>
    </citation>
    <scope>NUCLEOTIDE SEQUENCE [LARGE SCALE GENOMIC DNA]</scope>
    <source>
        <strain evidence="4 5">NRRL B-1670</strain>
    </source>
</reference>
<protein>
    <recommendedName>
        <fullName evidence="3">Beta-ketoacyl synthase-like N-terminal domain-containing protein</fullName>
    </recommendedName>
</protein>
<dbReference type="Proteomes" id="UP000218944">
    <property type="component" value="Unassembled WGS sequence"/>
</dbReference>
<evidence type="ECO:0000259" key="3">
    <source>
        <dbReference type="Pfam" id="PF00109"/>
    </source>
</evidence>
<organism evidence="4 5">
    <name type="scientific">Streptomyces albireticuli</name>
    <dbReference type="NCBI Taxonomy" id="1940"/>
    <lineage>
        <taxon>Bacteria</taxon>
        <taxon>Bacillati</taxon>
        <taxon>Actinomycetota</taxon>
        <taxon>Actinomycetes</taxon>
        <taxon>Kitasatosporales</taxon>
        <taxon>Streptomycetaceae</taxon>
        <taxon>Streptomyces</taxon>
    </lineage>
</organism>
<evidence type="ECO:0000256" key="1">
    <source>
        <dbReference type="ARBA" id="ARBA00022679"/>
    </source>
</evidence>
<keyword evidence="1" id="KW-0808">Transferase</keyword>
<dbReference type="GO" id="GO:0006633">
    <property type="term" value="P:fatty acid biosynthetic process"/>
    <property type="evidence" value="ECO:0007669"/>
    <property type="project" value="TreeGrafter"/>
</dbReference>
<proteinExistence type="predicted"/>
<evidence type="ECO:0000256" key="2">
    <source>
        <dbReference type="SAM" id="MobiDB-lite"/>
    </source>
</evidence>
<dbReference type="AlphaFoldDB" id="A0A2A2DD97"/>
<accession>A0A2A2DD97</accession>
<evidence type="ECO:0000313" key="4">
    <source>
        <dbReference type="EMBL" id="PAU50458.1"/>
    </source>
</evidence>
<dbReference type="InterPro" id="IPR014030">
    <property type="entry name" value="Ketoacyl_synth_N"/>
</dbReference>
<dbReference type="SUPFAM" id="SSF53901">
    <property type="entry name" value="Thiolase-like"/>
    <property type="match status" value="2"/>
</dbReference>
<evidence type="ECO:0000313" key="5">
    <source>
        <dbReference type="Proteomes" id="UP000218944"/>
    </source>
</evidence>
<dbReference type="PANTHER" id="PTHR11712:SF336">
    <property type="entry name" value="3-OXOACYL-[ACYL-CARRIER-PROTEIN] SYNTHASE, MITOCHONDRIAL"/>
    <property type="match status" value="1"/>
</dbReference>
<dbReference type="EMBL" id="NSJV01000049">
    <property type="protein sequence ID" value="PAU50458.1"/>
    <property type="molecule type" value="Genomic_DNA"/>
</dbReference>
<dbReference type="InterPro" id="IPR016039">
    <property type="entry name" value="Thiolase-like"/>
</dbReference>
<sequence>MTLTTAPRGTGGTTDPWARERSEVRSEALFPVPAVDLLGCAVHSAAGPGLAALGAALEAPSDGRAPGATDPADLPAAPGDVPYPPLDVRPAAGFDPAAVLGRKGLSRLTRTDLLGLATCTEALEAVGGLGGPDSLTDLDGSPAAGETGVVLGSALGSASAVAEFTRDTLVQERPYLVNPSAFPSTLMNSAASRAAIRHGLTGLNATVSGGPLASLHALRYARNALVRGHARQLLVGGVEELSPHGAWAWQRAGALAPGTALGEGCAVFVTRLSPGPAPDLAPGSAPEAGAAPLARLLACDIGSADPEAGPLGVARRLADCVRGALARSGVTPEDVAVAAVGAAGRRGWAAVEERGLRQAFGPGPEPFRLRVQPVLGETHSAGGALQLAAVLARWQGPSTGAERAAVITSVGHDGSVGCAVVVRPESA</sequence>
<comment type="caution">
    <text evidence="4">The sequence shown here is derived from an EMBL/GenBank/DDBJ whole genome shotgun (WGS) entry which is preliminary data.</text>
</comment>
<dbReference type="RefSeq" id="WP_095578794.1">
    <property type="nucleotide sequence ID" value="NZ_JAJQQQ010000002.1"/>
</dbReference>
<keyword evidence="5" id="KW-1185">Reference proteome</keyword>
<name>A0A2A2DD97_9ACTN</name>
<feature type="region of interest" description="Disordered" evidence="2">
    <location>
        <begin position="1"/>
        <end position="22"/>
    </location>
</feature>
<feature type="domain" description="Beta-ketoacyl synthase-like N-terminal" evidence="3">
    <location>
        <begin position="104"/>
        <end position="268"/>
    </location>
</feature>
<dbReference type="PANTHER" id="PTHR11712">
    <property type="entry name" value="POLYKETIDE SYNTHASE-RELATED"/>
    <property type="match status" value="1"/>
</dbReference>